<evidence type="ECO:0000256" key="2">
    <source>
        <dbReference type="ARBA" id="ARBA00022679"/>
    </source>
</evidence>
<evidence type="ECO:0000256" key="3">
    <source>
        <dbReference type="ARBA" id="ARBA00022741"/>
    </source>
</evidence>
<dbReference type="PIRSF" id="PIRSF015589">
    <property type="entry name" value="PP_kinase"/>
    <property type="match status" value="1"/>
</dbReference>
<feature type="domain" description="Polyphosphate kinase N-terminal" evidence="9">
    <location>
        <begin position="18"/>
        <end position="120"/>
    </location>
</feature>
<dbReference type="InterPro" id="IPR024953">
    <property type="entry name" value="PP_kinase_middle"/>
</dbReference>
<gene>
    <name evidence="6" type="primary">ppk</name>
    <name evidence="12" type="ORF">DO83_10750</name>
</gene>
<feature type="domain" description="Polyphosphate kinase C-terminal" evidence="11">
    <location>
        <begin position="339"/>
        <end position="500"/>
    </location>
</feature>
<keyword evidence="3 6" id="KW-0547">Nucleotide-binding</keyword>
<proteinExistence type="inferred from homology"/>
<dbReference type="GO" id="GO:0006799">
    <property type="term" value="P:polyphosphate biosynthetic process"/>
    <property type="evidence" value="ECO:0007669"/>
    <property type="project" value="UniProtKB-UniRule"/>
</dbReference>
<keyword evidence="5 6" id="KW-0067">ATP-binding</keyword>
<comment type="similarity">
    <text evidence="6 7">Belongs to the polyphosphate kinase 1 (PPK1) family.</text>
</comment>
<dbReference type="InterPro" id="IPR003414">
    <property type="entry name" value="PP_kinase"/>
</dbReference>
<dbReference type="HAMAP" id="MF_00347">
    <property type="entry name" value="Polyphosphate_kinase"/>
    <property type="match status" value="1"/>
</dbReference>
<feature type="binding site" evidence="6">
    <location>
        <position position="54"/>
    </location>
    <ligand>
        <name>ATP</name>
        <dbReference type="ChEBI" id="CHEBI:30616"/>
    </ligand>
</feature>
<dbReference type="GO" id="GO:0009358">
    <property type="term" value="C:polyphosphate kinase complex"/>
    <property type="evidence" value="ECO:0007669"/>
    <property type="project" value="InterPro"/>
</dbReference>
<dbReference type="GO" id="GO:0046872">
    <property type="term" value="F:metal ion binding"/>
    <property type="evidence" value="ECO:0007669"/>
    <property type="project" value="UniProtKB-KW"/>
</dbReference>
<evidence type="ECO:0000259" key="10">
    <source>
        <dbReference type="Pfam" id="PF13090"/>
    </source>
</evidence>
<dbReference type="Pfam" id="PF13089">
    <property type="entry name" value="PP_kinase_N"/>
    <property type="match status" value="1"/>
</dbReference>
<dbReference type="Gene3D" id="1.20.58.310">
    <property type="entry name" value="Polyphosphate kinase N-terminal domain"/>
    <property type="match status" value="1"/>
</dbReference>
<keyword evidence="6" id="KW-0460">Magnesium</keyword>
<dbReference type="GO" id="GO:0005524">
    <property type="term" value="F:ATP binding"/>
    <property type="evidence" value="ECO:0007669"/>
    <property type="project" value="UniProtKB-KW"/>
</dbReference>
<keyword evidence="2 6" id="KW-0808">Transferase</keyword>
<feature type="domain" description="Polyphosphate kinase C-terminal" evidence="10">
    <location>
        <begin position="510"/>
        <end position="680"/>
    </location>
</feature>
<comment type="PTM">
    <text evidence="6 7">An intermediate of this reaction is the autophosphorylated ppk in which a phosphate is covalently linked to a histidine residue through a N-P bond.</text>
</comment>
<keyword evidence="1 6" id="KW-0597">Phosphoprotein</keyword>
<feature type="binding site" evidence="6">
    <location>
        <position position="475"/>
    </location>
    <ligand>
        <name>ATP</name>
        <dbReference type="ChEBI" id="CHEBI:30616"/>
    </ligand>
</feature>
<comment type="catalytic activity">
    <reaction evidence="6 7">
        <text>[phosphate](n) + ATP = [phosphate](n+1) + ADP</text>
        <dbReference type="Rhea" id="RHEA:19573"/>
        <dbReference type="Rhea" id="RHEA-COMP:9859"/>
        <dbReference type="Rhea" id="RHEA-COMP:14280"/>
        <dbReference type="ChEBI" id="CHEBI:16838"/>
        <dbReference type="ChEBI" id="CHEBI:30616"/>
        <dbReference type="ChEBI" id="CHEBI:456216"/>
        <dbReference type="EC" id="2.7.4.1"/>
    </reaction>
</comment>
<keyword evidence="4 6" id="KW-0418">Kinase</keyword>
<evidence type="ECO:0000256" key="4">
    <source>
        <dbReference type="ARBA" id="ARBA00022777"/>
    </source>
</evidence>
<dbReference type="SUPFAM" id="SSF143724">
    <property type="entry name" value="PHP14-like"/>
    <property type="match status" value="1"/>
</dbReference>
<dbReference type="InterPro" id="IPR041108">
    <property type="entry name" value="PP_kinase_C_1"/>
</dbReference>
<reference evidence="12 13" key="1">
    <citation type="journal article" date="2016" name="Sci. Rep.">
        <title>Accelerated dysbiosis of gut microbiota during aggravation of DSS-induced colitis by a butyrate-producing bacterium.</title>
        <authorList>
            <person name="Zhang Q."/>
            <person name="Wu Y."/>
            <person name="Wang J."/>
            <person name="Wu G."/>
            <person name="Long W."/>
            <person name="Xue Z."/>
            <person name="Wang L."/>
            <person name="Zhang X."/>
            <person name="Pang X."/>
            <person name="Zhao Y."/>
            <person name="Zhao L."/>
            <person name="Zhang C."/>
        </authorList>
    </citation>
    <scope>NUCLEOTIDE SEQUENCE [LARGE SCALE GENOMIC DNA]</scope>
    <source>
        <strain evidence="12 13">BPB5</strain>
    </source>
</reference>
<dbReference type="Pfam" id="PF02503">
    <property type="entry name" value="PP_kinase"/>
    <property type="match status" value="1"/>
</dbReference>
<dbReference type="PANTHER" id="PTHR30218:SF0">
    <property type="entry name" value="POLYPHOSPHATE KINASE"/>
    <property type="match status" value="1"/>
</dbReference>
<dbReference type="Proteomes" id="UP000188159">
    <property type="component" value="Chromosome"/>
</dbReference>
<evidence type="ECO:0000256" key="5">
    <source>
        <dbReference type="ARBA" id="ARBA00022840"/>
    </source>
</evidence>
<dbReference type="InterPro" id="IPR036832">
    <property type="entry name" value="PPK_N_dom_sf"/>
</dbReference>
<dbReference type="InterPro" id="IPR025198">
    <property type="entry name" value="PPK_N_dom"/>
</dbReference>
<evidence type="ECO:0000259" key="9">
    <source>
        <dbReference type="Pfam" id="PF13089"/>
    </source>
</evidence>
<dbReference type="InterPro" id="IPR025200">
    <property type="entry name" value="PPK_C_dom2"/>
</dbReference>
<dbReference type="Gene3D" id="3.30.870.10">
    <property type="entry name" value="Endonuclease Chain A"/>
    <property type="match status" value="2"/>
</dbReference>
<dbReference type="EC" id="2.7.4.1" evidence="6 7"/>
<feature type="domain" description="Polyphosphate kinase middle" evidence="8">
    <location>
        <begin position="130"/>
        <end position="308"/>
    </location>
</feature>
<dbReference type="NCBIfam" id="NF003917">
    <property type="entry name" value="PRK05443.1-1"/>
    <property type="match status" value="1"/>
</dbReference>
<dbReference type="AlphaFoldDB" id="A0A1Q2C8D8"/>
<feature type="binding site" evidence="6">
    <location>
        <position position="382"/>
    </location>
    <ligand>
        <name>Mg(2+)</name>
        <dbReference type="ChEBI" id="CHEBI:18420"/>
    </ligand>
</feature>
<accession>A0A1Q2C8D8</accession>
<dbReference type="Gene3D" id="3.30.1840.10">
    <property type="entry name" value="Polyphosphate kinase middle domain"/>
    <property type="match status" value="1"/>
</dbReference>
<dbReference type="PANTHER" id="PTHR30218">
    <property type="entry name" value="POLYPHOSPHATE KINASE"/>
    <property type="match status" value="1"/>
</dbReference>
<evidence type="ECO:0000259" key="8">
    <source>
        <dbReference type="Pfam" id="PF02503"/>
    </source>
</evidence>
<dbReference type="InterPro" id="IPR036830">
    <property type="entry name" value="PP_kinase_middle_dom_sf"/>
</dbReference>
<evidence type="ECO:0000313" key="12">
    <source>
        <dbReference type="EMBL" id="AQP40007.1"/>
    </source>
</evidence>
<feature type="binding site" evidence="6">
    <location>
        <position position="571"/>
    </location>
    <ligand>
        <name>ATP</name>
        <dbReference type="ChEBI" id="CHEBI:30616"/>
    </ligand>
</feature>
<comment type="function">
    <text evidence="6 7">Catalyzes the reversible transfer of the terminal phosphate of ATP to form a long-chain polyphosphate (polyP).</text>
</comment>
<name>A0A1Q2C8D8_ANAHA</name>
<dbReference type="Pfam" id="PF17941">
    <property type="entry name" value="PP_kinase_C_1"/>
    <property type="match status" value="1"/>
</dbReference>
<dbReference type="GO" id="GO:0008976">
    <property type="term" value="F:polyphosphate kinase activity"/>
    <property type="evidence" value="ECO:0007669"/>
    <property type="project" value="UniProtKB-UniRule"/>
</dbReference>
<evidence type="ECO:0000313" key="13">
    <source>
        <dbReference type="Proteomes" id="UP000188159"/>
    </source>
</evidence>
<feature type="active site" description="Phosphohistidine intermediate" evidence="6">
    <location>
        <position position="442"/>
    </location>
</feature>
<sequence length="718" mass="83915">MMEGRMMNKNYDFSYTQDRELSWLKFNERVLREADKKNVPIFERLKFLEIFTNNLDEFFMVRVGSIHEMSLIHDNHRDIRSDLTPEEQLDEIAKHVRPLYELRDKIFAKLSRELADKKIKRCQIEELEKEEKKKLKTYYEAMILPVLSPIVIGKQHPFPHIPNKVLQIGLILKKKEKISFGIIGLPKDVERMIFLSGEGRRYVLLEDIILYFCDELFENYTVEEKAVLCITRSADINPDDEIYESTDDYRTHMKKIIKMRARLKPVRLEIEGNRHKEIKKYLSERLNISEQDIFKSQAPLDLKYVYKLTDKVSKEERKNGCYRPFVPALNRDFIPGVSVTKQILEEDKLLSFPFDSMETFIELLKESAKDKETLSIKITIYRLARQARIVKYLCEAAENGKEVLVLMELRARFDEENNINYSEILEEAGCKVMYGMEDYKVHSKVCLITKKNSRGIYYITQIGTGNYNESTSKLYTDLSLMTASEEIGHDASVFFHNMATFNLQGTYKHLLVAPSSLQDGIIKRIEREKMKAESFQPCGIFMKMNSLTDRKIIDELSKASNAGVPIFLLIRGICCIRPGIPGKTENIRVESIVGRFLEHSRIYAFGVGDDTEIYISSADMMTRNTRRRVEVAAPIYDPRLKQRILKMINVMKQDNIQAQVLLANGEYTTKKKREDNMNSQIHFLNEAKRLAPKEKTQKQNLFYQVKGIFFGKKKLRKK</sequence>
<comment type="cofactor">
    <cofactor evidence="6">
        <name>Mg(2+)</name>
        <dbReference type="ChEBI" id="CHEBI:18420"/>
    </cofactor>
</comment>
<feature type="binding site" evidence="6">
    <location>
        <position position="599"/>
    </location>
    <ligand>
        <name>ATP</name>
        <dbReference type="ChEBI" id="CHEBI:30616"/>
    </ligand>
</feature>
<dbReference type="SUPFAM" id="SSF56024">
    <property type="entry name" value="Phospholipase D/nuclease"/>
    <property type="match status" value="2"/>
</dbReference>
<dbReference type="NCBIfam" id="NF003921">
    <property type="entry name" value="PRK05443.2-2"/>
    <property type="match status" value="1"/>
</dbReference>
<dbReference type="EMBL" id="CP012098">
    <property type="protein sequence ID" value="AQP40007.1"/>
    <property type="molecule type" value="Genomic_DNA"/>
</dbReference>
<evidence type="ECO:0000259" key="11">
    <source>
        <dbReference type="Pfam" id="PF17941"/>
    </source>
</evidence>
<organism evidence="12 13">
    <name type="scientific">Anaerostipes hadrus</name>
    <dbReference type="NCBI Taxonomy" id="649756"/>
    <lineage>
        <taxon>Bacteria</taxon>
        <taxon>Bacillati</taxon>
        <taxon>Bacillota</taxon>
        <taxon>Clostridia</taxon>
        <taxon>Lachnospirales</taxon>
        <taxon>Lachnospiraceae</taxon>
        <taxon>Anaerostipes</taxon>
    </lineage>
</organism>
<dbReference type="SUPFAM" id="SSF140356">
    <property type="entry name" value="PPK N-terminal domain-like"/>
    <property type="match status" value="1"/>
</dbReference>
<feature type="binding site" evidence="6">
    <location>
        <position position="412"/>
    </location>
    <ligand>
        <name>Mg(2+)</name>
        <dbReference type="ChEBI" id="CHEBI:18420"/>
    </ligand>
</feature>
<dbReference type="NCBIfam" id="TIGR03705">
    <property type="entry name" value="poly_P_kin"/>
    <property type="match status" value="1"/>
</dbReference>
<evidence type="ECO:0000256" key="6">
    <source>
        <dbReference type="HAMAP-Rule" id="MF_00347"/>
    </source>
</evidence>
<keyword evidence="6" id="KW-0479">Metal-binding</keyword>
<protein>
    <recommendedName>
        <fullName evidence="6 7">Polyphosphate kinase</fullName>
        <ecNumber evidence="6 7">2.7.4.1</ecNumber>
    </recommendedName>
    <alternativeName>
        <fullName evidence="6">ATP-polyphosphate phosphotransferase</fullName>
    </alternativeName>
    <alternativeName>
        <fullName evidence="6">Polyphosphoric acid kinase</fullName>
    </alternativeName>
</protein>
<evidence type="ECO:0000256" key="7">
    <source>
        <dbReference type="RuleBase" id="RU003800"/>
    </source>
</evidence>
<evidence type="ECO:0000256" key="1">
    <source>
        <dbReference type="ARBA" id="ARBA00022553"/>
    </source>
</evidence>
<dbReference type="Pfam" id="PF13090">
    <property type="entry name" value="PP_kinase_C"/>
    <property type="match status" value="1"/>
</dbReference>
<dbReference type="CDD" id="cd09169">
    <property type="entry name" value="PLDc_PPK1_C2_unchar"/>
    <property type="match status" value="1"/>
</dbReference>